<name>A0AA36FZZ3_9BILA</name>
<evidence type="ECO:0000256" key="7">
    <source>
        <dbReference type="ARBA" id="ARBA00022694"/>
    </source>
</evidence>
<dbReference type="PROSITE" id="PS51686">
    <property type="entry name" value="SAM_MT_RSMB_NOP"/>
    <property type="match status" value="1"/>
</dbReference>
<evidence type="ECO:0000256" key="11">
    <source>
        <dbReference type="SAM" id="MobiDB-lite"/>
    </source>
</evidence>
<proteinExistence type="inferred from homology"/>
<dbReference type="GO" id="GO:0005737">
    <property type="term" value="C:cytoplasm"/>
    <property type="evidence" value="ECO:0007669"/>
    <property type="project" value="TreeGrafter"/>
</dbReference>
<feature type="region of interest" description="Disordered" evidence="11">
    <location>
        <begin position="625"/>
        <end position="692"/>
    </location>
</feature>
<dbReference type="AlphaFoldDB" id="A0AA36FZZ3"/>
<evidence type="ECO:0000256" key="3">
    <source>
        <dbReference type="ARBA" id="ARBA00022555"/>
    </source>
</evidence>
<evidence type="ECO:0000313" key="13">
    <source>
        <dbReference type="EMBL" id="CAJ0573236.1"/>
    </source>
</evidence>
<evidence type="ECO:0000256" key="8">
    <source>
        <dbReference type="ARBA" id="ARBA00022884"/>
    </source>
</evidence>
<feature type="domain" description="SAM-dependent MTase RsmB/NOP-type" evidence="12">
    <location>
        <begin position="52"/>
        <end position="407"/>
    </location>
</feature>
<keyword evidence="3" id="KW-0820">tRNA-binding</keyword>
<evidence type="ECO:0000256" key="4">
    <source>
        <dbReference type="ARBA" id="ARBA00022603"/>
    </source>
</evidence>
<dbReference type="InterPro" id="IPR023267">
    <property type="entry name" value="RCMT"/>
</dbReference>
<evidence type="ECO:0000256" key="5">
    <source>
        <dbReference type="ARBA" id="ARBA00022679"/>
    </source>
</evidence>
<comment type="caution">
    <text evidence="13">The sequence shown here is derived from an EMBL/GenBank/DDBJ whole genome shotgun (WGS) entry which is preliminary data.</text>
</comment>
<keyword evidence="4 10" id="KW-0489">Methyltransferase</keyword>
<dbReference type="Pfam" id="PF25376">
    <property type="entry name" value="Pre-PUA_NSUN2"/>
    <property type="match status" value="1"/>
</dbReference>
<dbReference type="Gene3D" id="3.40.50.150">
    <property type="entry name" value="Vaccinia Virus protein VP39"/>
    <property type="match status" value="1"/>
</dbReference>
<reference evidence="13" key="1">
    <citation type="submission" date="2023-06" db="EMBL/GenBank/DDBJ databases">
        <authorList>
            <person name="Delattre M."/>
        </authorList>
    </citation>
    <scope>NUCLEOTIDE SEQUENCE</scope>
    <source>
        <strain evidence="13">AF72</strain>
    </source>
</reference>
<feature type="compositionally biased region" description="Basic and acidic residues" evidence="11">
    <location>
        <begin position="668"/>
        <end position="692"/>
    </location>
</feature>
<evidence type="ECO:0000256" key="2">
    <source>
        <dbReference type="ARBA" id="ARBA00012629"/>
    </source>
</evidence>
<dbReference type="InterPro" id="IPR023270">
    <property type="entry name" value="RCMT_NCL1"/>
</dbReference>
<gene>
    <name evidence="13" type="ORF">MSPICULIGERA_LOCUS11602</name>
</gene>
<feature type="compositionally biased region" description="Acidic residues" evidence="11">
    <location>
        <begin position="644"/>
        <end position="663"/>
    </location>
</feature>
<dbReference type="PRINTS" id="PR02011">
    <property type="entry name" value="RCMTNCL1"/>
</dbReference>
<keyword evidence="14" id="KW-1185">Reference proteome</keyword>
<keyword evidence="7" id="KW-0819">tRNA processing</keyword>
<comment type="similarity">
    <text evidence="10">Belongs to the class I-like SAM-binding methyltransferase superfamily. RsmB/NOP family.</text>
</comment>
<dbReference type="Pfam" id="PF01189">
    <property type="entry name" value="Methyltr_RsmB-F"/>
    <property type="match status" value="1"/>
</dbReference>
<feature type="binding site" evidence="10">
    <location>
        <position position="246"/>
    </location>
    <ligand>
        <name>S-adenosyl-L-methionine</name>
        <dbReference type="ChEBI" id="CHEBI:59789"/>
    </ligand>
</feature>
<accession>A0AA36FZZ3</accession>
<evidence type="ECO:0000313" key="14">
    <source>
        <dbReference type="Proteomes" id="UP001177023"/>
    </source>
</evidence>
<dbReference type="InterPro" id="IPR001678">
    <property type="entry name" value="MeTrfase_RsmB-F_NOP2_dom"/>
</dbReference>
<dbReference type="EC" id="2.1.1.203" evidence="2"/>
<dbReference type="InterPro" id="IPR049560">
    <property type="entry name" value="MeTrfase_RsmB-F_NOP2_cat"/>
</dbReference>
<dbReference type="GO" id="GO:0030488">
    <property type="term" value="P:tRNA methylation"/>
    <property type="evidence" value="ECO:0007669"/>
    <property type="project" value="TreeGrafter"/>
</dbReference>
<sequence length="692" mass="78962">MGKKFINKKHANRSKSNGNRRDGFTPVEKTNEKYWAFYKAQALFPEEEWDDFQAVVRRDLPSAFRVQGCHKDRQTLIAEMEKRFFTKIRAAGDASVFVPEELPWYPGAYQTRMSRTEVRSHPILAQLHNFLVTEAELGSISRQEAVSMIPPLLLNPAKDHFVLDLCAAPGSKTMQLIEMMHEEDPNPTGMVIANDVDKKRCYMLVRQTLKRMKNANTAVINEDATQLPDFKWKDGSTRKFDRVLCDVICSGDGTVRKNPDIWEKWSPQEGIGIHKLQLSIARRAVEQLAVGGRMVYSTCSMNPMEDEAVVAQLLREAKGGLRLIDAHPMLPKLKALRGVNKWKVISKAMVEYPTHADVPEELQRPIVKSLFPPTEEEAATMNLPYTMRIVPHHQDTGGFFVALLEKVSEVEFTRENSNVKGAVWRKKFFKDDPFTFLKEDDERWFDIRNHYGISDTFHYQNLFNRMLEDQNSRQLFYVNDAVKEFLKANMAHISIINAGMRMFGRNENKVEQVKFRVSQEGIGALFPYLSKQVLQISRKDMLTILRHEGNLVPMEELEAGEAMRKNLSGSLVVYVDRDDPVCTWIGQKTCAPYVGKEEKVHLLRLLGEDTEVIEDLMRNNRRAKAVADRNAVDEERARAKNGENDDAETAEEAPAEVQDDDEGSGGYRTDDEGKKGEASSDEPDAKRVKTEA</sequence>
<dbReference type="GO" id="GO:0000049">
    <property type="term" value="F:tRNA binding"/>
    <property type="evidence" value="ECO:0007669"/>
    <property type="project" value="UniProtKB-KW"/>
</dbReference>
<evidence type="ECO:0000256" key="6">
    <source>
        <dbReference type="ARBA" id="ARBA00022691"/>
    </source>
</evidence>
<feature type="compositionally biased region" description="Basic residues" evidence="11">
    <location>
        <begin position="1"/>
        <end position="13"/>
    </location>
</feature>
<dbReference type="Pfam" id="PF25378">
    <property type="entry name" value="PUA_NSUN2"/>
    <property type="match status" value="1"/>
</dbReference>
<dbReference type="InterPro" id="IPR029063">
    <property type="entry name" value="SAM-dependent_MTases_sf"/>
</dbReference>
<comment type="subcellular location">
    <subcellularLocation>
        <location evidence="1">Nucleus</location>
    </subcellularLocation>
</comment>
<feature type="binding site" evidence="10">
    <location>
        <position position="195"/>
    </location>
    <ligand>
        <name>S-adenosyl-L-methionine</name>
        <dbReference type="ChEBI" id="CHEBI:59789"/>
    </ligand>
</feature>
<dbReference type="GO" id="GO:0016428">
    <property type="term" value="F:tRNA (cytidine-5-)-methyltransferase activity"/>
    <property type="evidence" value="ECO:0007669"/>
    <property type="project" value="InterPro"/>
</dbReference>
<dbReference type="SUPFAM" id="SSF53335">
    <property type="entry name" value="S-adenosyl-L-methionine-dependent methyltransferases"/>
    <property type="match status" value="1"/>
</dbReference>
<feature type="binding site" evidence="10">
    <location>
        <position position="223"/>
    </location>
    <ligand>
        <name>S-adenosyl-L-methionine</name>
        <dbReference type="ChEBI" id="CHEBI:59789"/>
    </ligand>
</feature>
<protein>
    <recommendedName>
        <fullName evidence="2">tRNA (cytosine(34)-C(5))-methyltransferase</fullName>
        <ecNumber evidence="2">2.1.1.203</ecNumber>
    </recommendedName>
</protein>
<evidence type="ECO:0000256" key="1">
    <source>
        <dbReference type="ARBA" id="ARBA00004123"/>
    </source>
</evidence>
<feature type="region of interest" description="Disordered" evidence="11">
    <location>
        <begin position="1"/>
        <end position="26"/>
    </location>
</feature>
<dbReference type="InterPro" id="IPR057285">
    <property type="entry name" value="Pre-PUA_NSUN2"/>
</dbReference>
<dbReference type="GO" id="GO:0005634">
    <property type="term" value="C:nucleus"/>
    <property type="evidence" value="ECO:0007669"/>
    <property type="project" value="UniProtKB-SubCell"/>
</dbReference>
<evidence type="ECO:0000256" key="9">
    <source>
        <dbReference type="ARBA" id="ARBA00023242"/>
    </source>
</evidence>
<dbReference type="Proteomes" id="UP001177023">
    <property type="component" value="Unassembled WGS sequence"/>
</dbReference>
<dbReference type="InterPro" id="IPR057286">
    <property type="entry name" value="PUA_NSUN2"/>
</dbReference>
<evidence type="ECO:0000256" key="10">
    <source>
        <dbReference type="PROSITE-ProRule" id="PRU01023"/>
    </source>
</evidence>
<feature type="binding site" evidence="10">
    <location>
        <begin position="166"/>
        <end position="172"/>
    </location>
    <ligand>
        <name>S-adenosyl-L-methionine</name>
        <dbReference type="ChEBI" id="CHEBI:59789"/>
    </ligand>
</feature>
<dbReference type="PRINTS" id="PR02008">
    <property type="entry name" value="RCMTFAMILY"/>
</dbReference>
<feature type="non-terminal residue" evidence="13">
    <location>
        <position position="1"/>
    </location>
</feature>
<keyword evidence="9" id="KW-0539">Nucleus</keyword>
<evidence type="ECO:0000259" key="12">
    <source>
        <dbReference type="PROSITE" id="PS51686"/>
    </source>
</evidence>
<dbReference type="PANTHER" id="PTHR22808">
    <property type="entry name" value="NCL1 YEAST -RELATED NOL1/NOP2/FMU SUN DOMAIN-CONTAINING"/>
    <property type="match status" value="1"/>
</dbReference>
<keyword evidence="6 10" id="KW-0949">S-adenosyl-L-methionine</keyword>
<dbReference type="PANTHER" id="PTHR22808:SF1">
    <property type="entry name" value="RNA CYTOSINE-C(5)-METHYLTRANSFERASE NSUN2-RELATED"/>
    <property type="match status" value="1"/>
</dbReference>
<keyword evidence="5 10" id="KW-0808">Transferase</keyword>
<feature type="compositionally biased region" description="Basic and acidic residues" evidence="11">
    <location>
        <begin position="625"/>
        <end position="643"/>
    </location>
</feature>
<feature type="active site" description="Nucleophile" evidence="10">
    <location>
        <position position="299"/>
    </location>
</feature>
<dbReference type="EMBL" id="CATQJA010002617">
    <property type="protein sequence ID" value="CAJ0573236.1"/>
    <property type="molecule type" value="Genomic_DNA"/>
</dbReference>
<keyword evidence="8 10" id="KW-0694">RNA-binding</keyword>
<organism evidence="13 14">
    <name type="scientific">Mesorhabditis spiculigera</name>
    <dbReference type="NCBI Taxonomy" id="96644"/>
    <lineage>
        <taxon>Eukaryota</taxon>
        <taxon>Metazoa</taxon>
        <taxon>Ecdysozoa</taxon>
        <taxon>Nematoda</taxon>
        <taxon>Chromadorea</taxon>
        <taxon>Rhabditida</taxon>
        <taxon>Rhabditina</taxon>
        <taxon>Rhabditomorpha</taxon>
        <taxon>Rhabditoidea</taxon>
        <taxon>Rhabditidae</taxon>
        <taxon>Mesorhabditinae</taxon>
        <taxon>Mesorhabditis</taxon>
    </lineage>
</organism>